<evidence type="ECO:0000256" key="1">
    <source>
        <dbReference type="SAM" id="Coils"/>
    </source>
</evidence>
<dbReference type="PANTHER" id="PTHR34301">
    <property type="entry name" value="DNA-BINDING PROTEIN-RELATED"/>
    <property type="match status" value="1"/>
</dbReference>
<gene>
    <name evidence="2" type="ordered locus">CLOST_0810</name>
</gene>
<dbReference type="Proteomes" id="UP000007041">
    <property type="component" value="Chromosome"/>
</dbReference>
<protein>
    <recommendedName>
        <fullName evidence="4">ATP-binding protein</fullName>
    </recommendedName>
</protein>
<evidence type="ECO:0000313" key="3">
    <source>
        <dbReference type="Proteomes" id="UP000007041"/>
    </source>
</evidence>
<reference evidence="3" key="1">
    <citation type="journal article" date="2010" name="BMC Genomics">
        <title>Clostridium sticklandii, a specialist in amino acid degradation:revisiting its metabolism through its genome sequence.</title>
        <authorList>
            <person name="Fonknechten N."/>
            <person name="Chaussonnerie S."/>
            <person name="Tricot S."/>
            <person name="Lajus A."/>
            <person name="Andreesen J.R."/>
            <person name="Perchat N."/>
            <person name="Pelletier E."/>
            <person name="Gouyvenoux M."/>
            <person name="Barbe V."/>
            <person name="Salanoubat M."/>
            <person name="Le Paslier D."/>
            <person name="Weissenbach J."/>
            <person name="Cohen G.N."/>
            <person name="Kreimeyer A."/>
        </authorList>
    </citation>
    <scope>NUCLEOTIDE SEQUENCE [LARGE SCALE GENOMIC DNA]</scope>
    <source>
        <strain evidence="3">ATCC 12662 / DSM 519 / JCM 1433 / CCUG 9281 / NCIMB 10654 / HF</strain>
    </source>
</reference>
<dbReference type="BioCyc" id="CSTI499177:GJE9-854-MONOMER"/>
<keyword evidence="1" id="KW-0175">Coiled coil</keyword>
<name>E3PWX1_ACESD</name>
<dbReference type="KEGG" id="cst:CLOST_0810"/>
<dbReference type="PANTHER" id="PTHR34301:SF8">
    <property type="entry name" value="ATPASE DOMAIN-CONTAINING PROTEIN"/>
    <property type="match status" value="1"/>
</dbReference>
<dbReference type="InterPro" id="IPR027417">
    <property type="entry name" value="P-loop_NTPase"/>
</dbReference>
<dbReference type="HOGENOM" id="CLU_414282_0_0_9"/>
<sequence length="665" mass="79751">MNNKEFKYKIEKGVKRDLILKGNEEEKFIQKFWGGFFGVTFSKQGKFKTTDYTFAFLKPEDKFRESFNMYNEVLLLFSPYTEFESRTMDFVDKTLQEYDNRLDKVCILLVSKDQKIDIKIRQLNNENKDSKIIVPFKYDEFKNNELDIAIIENRFRDYFYSRDLFALESPLKADTYFYGRKQIVQNFYDKYMTGEQSGLFGLRKIGKTSVLYALERLIKLRGGNSIFLDCQDTKIHKSRWNELLNYIIEALITKYNISDSKFYEIEHYTEKDASKCFESDLLRVKSHLNNRRILLIFDEIEHITFRTSSTNHWAEENDYIYFWQTIRAVYQNNSSLFSFVLAGVNPLCIETSIVNNFDNPIFLMVNPTYLELFSVQDVKEMVQNIGNYMGLKFDEEVFTLLTNHYGGHPFLIRHICSLIHKEVDGYSRPYTVTKYEYNKNKSQYDEKIVCYIESIIQGLNKYYAHEYELLEILILKGHMEFEKICRRYNNAVEHLTGYGVLKKINKEYHITIEAIDLYVKENKKYREIPDTKEAIWQEITTRRNKLEESLRKIIIMKFMLSSDEDDAKKKIMKVIEEKRREKMNLKELKNIVKNELYLLDLKKIIEKNWVEFEKIFNDKNEFSIFFDFINKNRVDAHSKSISEKDLALLQMSFKWFEEKIEPYDY</sequence>
<organism evidence="2 3">
    <name type="scientific">Acetoanaerobium sticklandii (strain ATCC 12662 / DSM 519 / JCM 1433 / CCUG 9281 / NCIMB 10654 / HF)</name>
    <name type="common">Clostridium sticklandii</name>
    <dbReference type="NCBI Taxonomy" id="499177"/>
    <lineage>
        <taxon>Bacteria</taxon>
        <taxon>Bacillati</taxon>
        <taxon>Bacillota</taxon>
        <taxon>Clostridia</taxon>
        <taxon>Peptostreptococcales</taxon>
        <taxon>Filifactoraceae</taxon>
        <taxon>Acetoanaerobium</taxon>
    </lineage>
</organism>
<keyword evidence="3" id="KW-1185">Reference proteome</keyword>
<feature type="coiled-coil region" evidence="1">
    <location>
        <begin position="568"/>
        <end position="595"/>
    </location>
</feature>
<evidence type="ECO:0008006" key="4">
    <source>
        <dbReference type="Google" id="ProtNLM"/>
    </source>
</evidence>
<dbReference type="EMBL" id="FP565809">
    <property type="protein sequence ID" value="CBH20936.1"/>
    <property type="molecule type" value="Genomic_DNA"/>
</dbReference>
<evidence type="ECO:0000313" key="2">
    <source>
        <dbReference type="EMBL" id="CBH20936.1"/>
    </source>
</evidence>
<dbReference type="AlphaFoldDB" id="E3PWX1"/>
<dbReference type="eggNOG" id="COG1672">
    <property type="taxonomic scope" value="Bacteria"/>
</dbReference>
<dbReference type="Gene3D" id="3.40.50.300">
    <property type="entry name" value="P-loop containing nucleotide triphosphate hydrolases"/>
    <property type="match status" value="1"/>
</dbReference>
<dbReference type="SUPFAM" id="SSF52540">
    <property type="entry name" value="P-loop containing nucleoside triphosphate hydrolases"/>
    <property type="match status" value="1"/>
</dbReference>
<accession>E3PWX1</accession>
<proteinExistence type="predicted"/>